<dbReference type="SUPFAM" id="SSF52540">
    <property type="entry name" value="P-loop containing nucleoside triphosphate hydrolases"/>
    <property type="match status" value="1"/>
</dbReference>
<dbReference type="SMART" id="SM00028">
    <property type="entry name" value="TPR"/>
    <property type="match status" value="3"/>
</dbReference>
<dbReference type="InterPro" id="IPR011990">
    <property type="entry name" value="TPR-like_helical_dom_sf"/>
</dbReference>
<evidence type="ECO:0000259" key="2">
    <source>
        <dbReference type="Pfam" id="PF24809"/>
    </source>
</evidence>
<feature type="repeat" description="TPR" evidence="1">
    <location>
        <begin position="758"/>
        <end position="791"/>
    </location>
</feature>
<evidence type="ECO:0000313" key="4">
    <source>
        <dbReference type="EMBL" id="KIW34266.1"/>
    </source>
</evidence>
<dbReference type="PROSITE" id="PS50005">
    <property type="entry name" value="TPR"/>
    <property type="match status" value="1"/>
</dbReference>
<dbReference type="GeneID" id="27340250"/>
<dbReference type="InterPro" id="IPR019734">
    <property type="entry name" value="TPR_rpt"/>
</dbReference>
<dbReference type="VEuPathDB" id="FungiDB:PV07_01056"/>
<dbReference type="OrthoDB" id="6161812at2759"/>
<dbReference type="InterPro" id="IPR056681">
    <property type="entry name" value="DUF7779"/>
</dbReference>
<evidence type="ECO:0000313" key="5">
    <source>
        <dbReference type="Proteomes" id="UP000054466"/>
    </source>
</evidence>
<feature type="domain" description="DUF7779" evidence="3">
    <location>
        <begin position="475"/>
        <end position="563"/>
    </location>
</feature>
<dbReference type="SUPFAM" id="SSF48452">
    <property type="entry name" value="TPR-like"/>
    <property type="match status" value="1"/>
</dbReference>
<accession>A0A0D2A1L4</accession>
<evidence type="ECO:0000256" key="1">
    <source>
        <dbReference type="PROSITE-ProRule" id="PRU00339"/>
    </source>
</evidence>
<dbReference type="InterPro" id="IPR056125">
    <property type="entry name" value="DUF7708"/>
</dbReference>
<feature type="domain" description="DUF7708" evidence="2">
    <location>
        <begin position="89"/>
        <end position="203"/>
    </location>
</feature>
<keyword evidence="1" id="KW-0802">TPR repeat</keyword>
<name>A0A0D2A1L4_9EURO</name>
<dbReference type="PANTHER" id="PTHR35205">
    <property type="entry name" value="NB-ARC AND TPR DOMAIN PROTEIN"/>
    <property type="match status" value="1"/>
</dbReference>
<dbReference type="Pfam" id="PF25000">
    <property type="entry name" value="DUF7779"/>
    <property type="match status" value="1"/>
</dbReference>
<dbReference type="Gene3D" id="3.40.50.300">
    <property type="entry name" value="P-loop containing nucleotide triphosphate hydrolases"/>
    <property type="match status" value="1"/>
</dbReference>
<dbReference type="EMBL" id="KN847040">
    <property type="protein sequence ID" value="KIW34266.1"/>
    <property type="molecule type" value="Genomic_DNA"/>
</dbReference>
<dbReference type="Proteomes" id="UP000054466">
    <property type="component" value="Unassembled WGS sequence"/>
</dbReference>
<reference evidence="4 5" key="1">
    <citation type="submission" date="2015-01" db="EMBL/GenBank/DDBJ databases">
        <title>The Genome Sequence of Cladophialophora immunda CBS83496.</title>
        <authorList>
            <consortium name="The Broad Institute Genomics Platform"/>
            <person name="Cuomo C."/>
            <person name="de Hoog S."/>
            <person name="Gorbushina A."/>
            <person name="Stielow B."/>
            <person name="Teixiera M."/>
            <person name="Abouelleil A."/>
            <person name="Chapman S.B."/>
            <person name="Priest M."/>
            <person name="Young S.K."/>
            <person name="Wortman J."/>
            <person name="Nusbaum C."/>
            <person name="Birren B."/>
        </authorList>
    </citation>
    <scope>NUCLEOTIDE SEQUENCE [LARGE SCALE GENOMIC DNA]</scope>
    <source>
        <strain evidence="4 5">CBS 83496</strain>
    </source>
</reference>
<dbReference type="AlphaFoldDB" id="A0A0D2A1L4"/>
<gene>
    <name evidence="4" type="ORF">PV07_01056</name>
</gene>
<dbReference type="InterPro" id="IPR027417">
    <property type="entry name" value="P-loop_NTPase"/>
</dbReference>
<dbReference type="RefSeq" id="XP_016254482.1">
    <property type="nucleotide sequence ID" value="XM_016387554.1"/>
</dbReference>
<dbReference type="HOGENOM" id="CLU_000288_125_7_1"/>
<dbReference type="Pfam" id="PF13181">
    <property type="entry name" value="TPR_8"/>
    <property type="match status" value="2"/>
</dbReference>
<dbReference type="Pfam" id="PF24809">
    <property type="entry name" value="DUF7708"/>
    <property type="match status" value="1"/>
</dbReference>
<evidence type="ECO:0000259" key="3">
    <source>
        <dbReference type="Pfam" id="PF25000"/>
    </source>
</evidence>
<protein>
    <submittedName>
        <fullName evidence="4">Uncharacterized protein</fullName>
    </submittedName>
</protein>
<proteinExistence type="predicted"/>
<dbReference type="PANTHER" id="PTHR35205:SF1">
    <property type="entry name" value="ZU5 DOMAIN-CONTAINING PROTEIN"/>
    <property type="match status" value="1"/>
</dbReference>
<sequence>MEGEKFDEIYIQQWQQTMSRCRKSLERYDLKQVEEIESPQTVRQKISELRSGYSDNAASSELAMLVPSLAHLEKLSSSFVTMLESHISVSIFWGLLWLDIRLASQTENALFRVARMLKVFGHKAELFNGHSSSADLHHKKEIATEVHMELLLFLSEVVKFFRGGTFDHNDDEAWRPLNQQYKVTIQAIDEAFGRIERLSKLAKCNHQAEELAKFQSLLSITPETFSENVKLPCIVLPAVRNTRFFDRDAYMAKIDEIFHAKLLDDTSGDVRSVALYGLGGKKSQELDAIFWVHSQTSTAIAQSFSEIAIRLQIPNAKPQQHTENRVLVLSWLQRTVAKWLIIFDNAEDANLLLEYWPMASRGSIIITTRNHALAFEPAEAGIEVAHFDPSEGSGFLIHLLSMDIANDLNNAETQSALELSERLSGHALAISQMAGLIHRRAWSIGDFIRMYDKNMQKFLTSTGRGAGLDTVWKLSFESLDRPAFSLLGIMSWLMPDEIPYALFETSNPSNLPESLSFLLDEFDFSEVVETLLNLSLIKKDRTTRNFSLHRLVQTQFRYHMSVADRQESFGNAAKRLNAVFPAKPRVIGQMYNLWERCQKYLQHVLSLVEQYKRESVGQQPLKPTLDFIQLATHCARYLLEIGSYVELANIVNVARDSYNAWDDRAENPLMLALILVPTSTMWLHRSDLELSENLLKDVIGLYETYGSSDPINFIGPYNNMGNATASTNKYDEAVEWYTKKPGVLRKLGYARIRLTIDISTHFAIGNFYFRNGEYSSAKQSFEEARDVWTQHDHAPTHVFHGACVYKIGCTALDLGQNEESITALEHAVVISGVQKHQLTSEYARSVFKLSMALRTRPTAQLEADSWKSEVERLYRELRKDTLPEQFLTMKRLLTTLDMQVYLPSSSRQAFGPK</sequence>
<keyword evidence="5" id="KW-1185">Reference proteome</keyword>
<organism evidence="4 5">
    <name type="scientific">Cladophialophora immunda</name>
    <dbReference type="NCBI Taxonomy" id="569365"/>
    <lineage>
        <taxon>Eukaryota</taxon>
        <taxon>Fungi</taxon>
        <taxon>Dikarya</taxon>
        <taxon>Ascomycota</taxon>
        <taxon>Pezizomycotina</taxon>
        <taxon>Eurotiomycetes</taxon>
        <taxon>Chaetothyriomycetidae</taxon>
        <taxon>Chaetothyriales</taxon>
        <taxon>Herpotrichiellaceae</taxon>
        <taxon>Cladophialophora</taxon>
    </lineage>
</organism>
<dbReference type="STRING" id="569365.A0A0D2A1L4"/>
<dbReference type="Gene3D" id="1.25.40.10">
    <property type="entry name" value="Tetratricopeptide repeat domain"/>
    <property type="match status" value="1"/>
</dbReference>